<keyword evidence="3 5" id="KW-1133">Transmembrane helix</keyword>
<feature type="transmembrane region" description="Helical" evidence="5">
    <location>
        <begin position="85"/>
        <end position="109"/>
    </location>
</feature>
<evidence type="ECO:0000256" key="5">
    <source>
        <dbReference type="SAM" id="Phobius"/>
    </source>
</evidence>
<keyword evidence="2 5" id="KW-0812">Transmembrane</keyword>
<comment type="subcellular location">
    <subcellularLocation>
        <location evidence="1">Membrane</location>
        <topology evidence="1">Multi-pass membrane protein</topology>
    </subcellularLocation>
</comment>
<dbReference type="Pfam" id="PF00230">
    <property type="entry name" value="MIP"/>
    <property type="match status" value="1"/>
</dbReference>
<feature type="transmembrane region" description="Helical" evidence="5">
    <location>
        <begin position="212"/>
        <end position="234"/>
    </location>
</feature>
<evidence type="ECO:0000313" key="7">
    <source>
        <dbReference type="WBParaSite" id="PTRK_0000133850.1"/>
    </source>
</evidence>
<keyword evidence="4 5" id="KW-0472">Membrane</keyword>
<evidence type="ECO:0000256" key="4">
    <source>
        <dbReference type="ARBA" id="ARBA00023136"/>
    </source>
</evidence>
<feature type="transmembrane region" description="Helical" evidence="5">
    <location>
        <begin position="140"/>
        <end position="157"/>
    </location>
</feature>
<accession>A0A0N4Z360</accession>
<name>A0A0N4Z360_PARTI</name>
<sequence>MEEQNRRMNFSYIKEPIIQLFGCAILSFLNSILLNSTLKFSNFQGHALVYVGLIFIFIRCFSFKNNCCFNPNITIAYLITLKKKFPICLFILFMQLFGNFIGITLAYLLSEDNINDKLGGKQYNEFFSPYLIDGKSSRTVLLWLETISIFIIVLTALTNERGKALNVALSQFIISYISFVLYLNNNLGNIFMHLNTAIIISLFSQIQNPFNIFYIHSCASLIGIISASIIYYILQWNKSNSRSDENSNNEREMRIGCRRDKVFDVENNLNHETLKA</sequence>
<dbReference type="InterPro" id="IPR023271">
    <property type="entry name" value="Aquaporin-like"/>
</dbReference>
<evidence type="ECO:0000256" key="1">
    <source>
        <dbReference type="ARBA" id="ARBA00004141"/>
    </source>
</evidence>
<protein>
    <submittedName>
        <fullName evidence="7">Aquaporin</fullName>
    </submittedName>
</protein>
<keyword evidence="6" id="KW-1185">Reference proteome</keyword>
<dbReference type="Proteomes" id="UP000038045">
    <property type="component" value="Unplaced"/>
</dbReference>
<dbReference type="GO" id="GO:0016020">
    <property type="term" value="C:membrane"/>
    <property type="evidence" value="ECO:0007669"/>
    <property type="project" value="UniProtKB-SubCell"/>
</dbReference>
<evidence type="ECO:0000256" key="3">
    <source>
        <dbReference type="ARBA" id="ARBA00022989"/>
    </source>
</evidence>
<dbReference type="SUPFAM" id="SSF81338">
    <property type="entry name" value="Aquaporin-like"/>
    <property type="match status" value="1"/>
</dbReference>
<reference evidence="7" key="1">
    <citation type="submission" date="2017-02" db="UniProtKB">
        <authorList>
            <consortium name="WormBaseParasite"/>
        </authorList>
    </citation>
    <scope>IDENTIFICATION</scope>
</reference>
<dbReference type="InterPro" id="IPR000425">
    <property type="entry name" value="MIP"/>
</dbReference>
<feature type="transmembrane region" description="Helical" evidence="5">
    <location>
        <begin position="12"/>
        <end position="33"/>
    </location>
</feature>
<evidence type="ECO:0000256" key="2">
    <source>
        <dbReference type="ARBA" id="ARBA00022692"/>
    </source>
</evidence>
<feature type="transmembrane region" description="Helical" evidence="5">
    <location>
        <begin position="164"/>
        <end position="183"/>
    </location>
</feature>
<dbReference type="AlphaFoldDB" id="A0A0N4Z360"/>
<dbReference type="GO" id="GO:0015267">
    <property type="term" value="F:channel activity"/>
    <property type="evidence" value="ECO:0007669"/>
    <property type="project" value="InterPro"/>
</dbReference>
<dbReference type="WBParaSite" id="PTRK_0000133850.1">
    <property type="protein sequence ID" value="PTRK_0000133850.1"/>
    <property type="gene ID" value="PTRK_0000133850"/>
</dbReference>
<feature type="transmembrane region" description="Helical" evidence="5">
    <location>
        <begin position="45"/>
        <end position="64"/>
    </location>
</feature>
<dbReference type="STRING" id="131310.A0A0N4Z360"/>
<evidence type="ECO:0000313" key="6">
    <source>
        <dbReference type="Proteomes" id="UP000038045"/>
    </source>
</evidence>
<proteinExistence type="predicted"/>
<dbReference type="Gene3D" id="1.20.1080.10">
    <property type="entry name" value="Glycerol uptake facilitator protein"/>
    <property type="match status" value="1"/>
</dbReference>
<organism evidence="6 7">
    <name type="scientific">Parastrongyloides trichosuri</name>
    <name type="common">Possum-specific nematode worm</name>
    <dbReference type="NCBI Taxonomy" id="131310"/>
    <lineage>
        <taxon>Eukaryota</taxon>
        <taxon>Metazoa</taxon>
        <taxon>Ecdysozoa</taxon>
        <taxon>Nematoda</taxon>
        <taxon>Chromadorea</taxon>
        <taxon>Rhabditida</taxon>
        <taxon>Tylenchina</taxon>
        <taxon>Panagrolaimomorpha</taxon>
        <taxon>Strongyloidoidea</taxon>
        <taxon>Strongyloididae</taxon>
        <taxon>Parastrongyloides</taxon>
    </lineage>
</organism>